<dbReference type="Pfam" id="PF03646">
    <property type="entry name" value="FlaG"/>
    <property type="match status" value="1"/>
</dbReference>
<comment type="caution">
    <text evidence="2">The sequence shown here is derived from an EMBL/GenBank/DDBJ whole genome shotgun (WGS) entry which is preliminary data.</text>
</comment>
<accession>A0A1H9VLS8</accession>
<sequence length="134" mass="15096">MDVKSIGSSPAHDFLSQQREREDRRQVQTEGQQAKAPAQGRAVAAVKQAAEIARNGGQAWSAAELDDAVTAMNELHEIQHTQMQYEKHETLDRTMVRVVDRDSEEVIREIPPEKFLDMISHMLEFAGLIVDEKA</sequence>
<gene>
    <name evidence="2" type="ORF">SAMN05444126_12139</name>
</gene>
<dbReference type="PANTHER" id="PTHR37166:SF1">
    <property type="entry name" value="PROTEIN FLAG"/>
    <property type="match status" value="1"/>
</dbReference>
<dbReference type="InterPro" id="IPR005186">
    <property type="entry name" value="FlaG"/>
</dbReference>
<reference evidence="3" key="1">
    <citation type="submission" date="2016-10" db="EMBL/GenBank/DDBJ databases">
        <authorList>
            <person name="de Groot N.N."/>
        </authorList>
    </citation>
    <scope>NUCLEOTIDE SEQUENCE [LARGE SCALE GENOMIC DNA]</scope>
    <source>
        <strain evidence="3">10nlg</strain>
    </source>
</reference>
<dbReference type="EMBL" id="FOGV01000021">
    <property type="protein sequence ID" value="SES22153.1"/>
    <property type="molecule type" value="Genomic_DNA"/>
</dbReference>
<protein>
    <submittedName>
        <fullName evidence="2">Flagellar protein FlaG</fullName>
    </submittedName>
</protein>
<evidence type="ECO:0000256" key="1">
    <source>
        <dbReference type="SAM" id="MobiDB-lite"/>
    </source>
</evidence>
<feature type="region of interest" description="Disordered" evidence="1">
    <location>
        <begin position="1"/>
        <end position="41"/>
    </location>
</feature>
<feature type="compositionally biased region" description="Basic and acidic residues" evidence="1">
    <location>
        <begin position="18"/>
        <end position="27"/>
    </location>
</feature>
<dbReference type="InterPro" id="IPR035924">
    <property type="entry name" value="FlaG-like_sf"/>
</dbReference>
<evidence type="ECO:0000313" key="2">
    <source>
        <dbReference type="EMBL" id="SES22153.1"/>
    </source>
</evidence>
<keyword evidence="3" id="KW-1185">Reference proteome</keyword>
<dbReference type="OrthoDB" id="9799867at2"/>
<dbReference type="Gene3D" id="3.30.160.170">
    <property type="entry name" value="FlaG-like"/>
    <property type="match status" value="1"/>
</dbReference>
<name>A0A1H9VLS8_9BACI</name>
<keyword evidence="2" id="KW-0966">Cell projection</keyword>
<dbReference type="PANTHER" id="PTHR37166">
    <property type="entry name" value="PROTEIN FLAG"/>
    <property type="match status" value="1"/>
</dbReference>
<dbReference type="SUPFAM" id="SSF160214">
    <property type="entry name" value="FlaG-like"/>
    <property type="match status" value="1"/>
</dbReference>
<dbReference type="Proteomes" id="UP000199318">
    <property type="component" value="Unassembled WGS sequence"/>
</dbReference>
<evidence type="ECO:0000313" key="3">
    <source>
        <dbReference type="Proteomes" id="UP000199318"/>
    </source>
</evidence>
<dbReference type="RefSeq" id="WP_093073876.1">
    <property type="nucleotide sequence ID" value="NZ_FOGV01000021.1"/>
</dbReference>
<dbReference type="AlphaFoldDB" id="A0A1H9VLS8"/>
<keyword evidence="2" id="KW-0282">Flagellum</keyword>
<proteinExistence type="predicted"/>
<organism evidence="2 3">
    <name type="scientific">Salisediminibacterium halotolerans</name>
    <dbReference type="NCBI Taxonomy" id="517425"/>
    <lineage>
        <taxon>Bacteria</taxon>
        <taxon>Bacillati</taxon>
        <taxon>Bacillota</taxon>
        <taxon>Bacilli</taxon>
        <taxon>Bacillales</taxon>
        <taxon>Bacillaceae</taxon>
        <taxon>Salisediminibacterium</taxon>
    </lineage>
</organism>
<keyword evidence="2" id="KW-0969">Cilium</keyword>
<dbReference type="STRING" id="1464123.SAMN05444126_12139"/>